<evidence type="ECO:0000259" key="1">
    <source>
        <dbReference type="PROSITE" id="PS50126"/>
    </source>
</evidence>
<dbReference type="GO" id="GO:0005737">
    <property type="term" value="C:cytoplasm"/>
    <property type="evidence" value="ECO:0007669"/>
    <property type="project" value="UniProtKB-ARBA"/>
</dbReference>
<dbReference type="PANTHER" id="PTHR10724:SF10">
    <property type="entry name" value="S1 RNA-BINDING DOMAIN-CONTAINING PROTEIN 1"/>
    <property type="match status" value="1"/>
</dbReference>
<dbReference type="SUPFAM" id="SSF50249">
    <property type="entry name" value="Nucleic acid-binding proteins"/>
    <property type="match status" value="1"/>
</dbReference>
<organism evidence="2 3">
    <name type="scientific">Liquorilactobacillus mali KCTC 3596 = DSM 20444</name>
    <dbReference type="NCBI Taxonomy" id="1046596"/>
    <lineage>
        <taxon>Bacteria</taxon>
        <taxon>Bacillati</taxon>
        <taxon>Bacillota</taxon>
        <taxon>Bacilli</taxon>
        <taxon>Lactobacillales</taxon>
        <taxon>Lactobacillaceae</taxon>
        <taxon>Liquorilactobacillus</taxon>
    </lineage>
</organism>
<dbReference type="Gene3D" id="2.40.50.140">
    <property type="entry name" value="Nucleic acid-binding proteins"/>
    <property type="match status" value="1"/>
</dbReference>
<reference evidence="2 3" key="1">
    <citation type="journal article" date="2015" name="Genome Announc.">
        <title>Expanding the biotechnology potential of lactobacilli through comparative genomics of 213 strains and associated genera.</title>
        <authorList>
            <person name="Sun Z."/>
            <person name="Harris H.M."/>
            <person name="McCann A."/>
            <person name="Guo C."/>
            <person name="Argimon S."/>
            <person name="Zhang W."/>
            <person name="Yang X."/>
            <person name="Jeffery I.B."/>
            <person name="Cooney J.C."/>
            <person name="Kagawa T.F."/>
            <person name="Liu W."/>
            <person name="Song Y."/>
            <person name="Salvetti E."/>
            <person name="Wrobel A."/>
            <person name="Rasinkangas P."/>
            <person name="Parkhill J."/>
            <person name="Rea M.C."/>
            <person name="O'Sullivan O."/>
            <person name="Ritari J."/>
            <person name="Douillard F.P."/>
            <person name="Paul Ross R."/>
            <person name="Yang R."/>
            <person name="Briner A.E."/>
            <person name="Felis G.E."/>
            <person name="de Vos W.M."/>
            <person name="Barrangou R."/>
            <person name="Klaenhammer T.R."/>
            <person name="Caufield P.W."/>
            <person name="Cui Y."/>
            <person name="Zhang H."/>
            <person name="O'Toole P.W."/>
        </authorList>
    </citation>
    <scope>NUCLEOTIDE SEQUENCE [LARGE SCALE GENOMIC DNA]</scope>
    <source>
        <strain evidence="2 3">DSM 20444</strain>
    </source>
</reference>
<gene>
    <name evidence="2" type="ORF">FD00_GL002416</name>
</gene>
<dbReference type="Pfam" id="PF00575">
    <property type="entry name" value="S1"/>
    <property type="match status" value="1"/>
</dbReference>
<dbReference type="PATRIC" id="fig|1046596.6.peg.2542"/>
<name>A0A0R2DVU6_9LACO</name>
<dbReference type="NCBIfam" id="NF040579">
    <property type="entry name" value="S1_dom_CvfD"/>
    <property type="match status" value="1"/>
</dbReference>
<evidence type="ECO:0000313" key="2">
    <source>
        <dbReference type="EMBL" id="KRN08000.1"/>
    </source>
</evidence>
<accession>A0A0R2DVU6</accession>
<dbReference type="SMART" id="SM00316">
    <property type="entry name" value="S1"/>
    <property type="match status" value="1"/>
</dbReference>
<dbReference type="GO" id="GO:0003729">
    <property type="term" value="F:mRNA binding"/>
    <property type="evidence" value="ECO:0007669"/>
    <property type="project" value="TreeGrafter"/>
</dbReference>
<evidence type="ECO:0000313" key="3">
    <source>
        <dbReference type="Proteomes" id="UP000050898"/>
    </source>
</evidence>
<dbReference type="PROSITE" id="PS50126">
    <property type="entry name" value="S1"/>
    <property type="match status" value="1"/>
</dbReference>
<dbReference type="PANTHER" id="PTHR10724">
    <property type="entry name" value="30S RIBOSOMAL PROTEIN S1"/>
    <property type="match status" value="1"/>
</dbReference>
<dbReference type="Proteomes" id="UP000050898">
    <property type="component" value="Unassembled WGS sequence"/>
</dbReference>
<dbReference type="EMBL" id="AYYH01000087">
    <property type="protein sequence ID" value="KRN08000.1"/>
    <property type="molecule type" value="Genomic_DNA"/>
</dbReference>
<keyword evidence="2" id="KW-0808">Transferase</keyword>
<dbReference type="InterPro" id="IPR003029">
    <property type="entry name" value="S1_domain"/>
</dbReference>
<sequence>MTAMEYKIGSIVEGKITGIQAYGAFVALDAHTQGLIHISECHHGFVSDIHRYLKTNQTVKVMIIDIDEYTGKISLSLRCIKEPHINLKGDHIRCEHKHYWTNYKVNDGFKPIEMRLNGWIDDAMHDIENELKKN</sequence>
<dbReference type="GO" id="GO:0006412">
    <property type="term" value="P:translation"/>
    <property type="evidence" value="ECO:0007669"/>
    <property type="project" value="TreeGrafter"/>
</dbReference>
<dbReference type="FunFam" id="2.40.50.140:FF:000051">
    <property type="entry name" value="RNA-binding transcriptional accessory protein"/>
    <property type="match status" value="1"/>
</dbReference>
<keyword evidence="3" id="KW-1185">Reference proteome</keyword>
<dbReference type="AlphaFoldDB" id="A0A0R2DVU6"/>
<proteinExistence type="predicted"/>
<dbReference type="GO" id="GO:0003735">
    <property type="term" value="F:structural constituent of ribosome"/>
    <property type="evidence" value="ECO:0007669"/>
    <property type="project" value="TreeGrafter"/>
</dbReference>
<dbReference type="InterPro" id="IPR050437">
    <property type="entry name" value="Ribos_protein_bS1-like"/>
</dbReference>
<dbReference type="GO" id="GO:0016740">
    <property type="term" value="F:transferase activity"/>
    <property type="evidence" value="ECO:0007669"/>
    <property type="project" value="UniProtKB-KW"/>
</dbReference>
<protein>
    <submittedName>
        <fullName evidence="2">Polyribonucleotide nucleotidyltransferase</fullName>
    </submittedName>
</protein>
<dbReference type="InterPro" id="IPR012340">
    <property type="entry name" value="NA-bd_OB-fold"/>
</dbReference>
<feature type="domain" description="S1 motif" evidence="1">
    <location>
        <begin position="9"/>
        <end position="78"/>
    </location>
</feature>
<comment type="caution">
    <text evidence="2">The sequence shown here is derived from an EMBL/GenBank/DDBJ whole genome shotgun (WGS) entry which is preliminary data.</text>
</comment>